<organism evidence="2 3">
    <name type="scientific">Kuraishia capsulata CBS 1993</name>
    <dbReference type="NCBI Taxonomy" id="1382522"/>
    <lineage>
        <taxon>Eukaryota</taxon>
        <taxon>Fungi</taxon>
        <taxon>Dikarya</taxon>
        <taxon>Ascomycota</taxon>
        <taxon>Saccharomycotina</taxon>
        <taxon>Pichiomycetes</taxon>
        <taxon>Pichiales</taxon>
        <taxon>Pichiaceae</taxon>
        <taxon>Kuraishia</taxon>
    </lineage>
</organism>
<evidence type="ECO:0000313" key="3">
    <source>
        <dbReference type="Proteomes" id="UP000019384"/>
    </source>
</evidence>
<dbReference type="SUPFAM" id="SSF50249">
    <property type="entry name" value="Nucleic acid-binding proteins"/>
    <property type="match status" value="1"/>
</dbReference>
<dbReference type="RefSeq" id="XP_022461211.1">
    <property type="nucleotide sequence ID" value="XM_022600384.1"/>
</dbReference>
<proteinExistence type="predicted"/>
<dbReference type="GO" id="GO:0004540">
    <property type="term" value="F:RNA nuclease activity"/>
    <property type="evidence" value="ECO:0007669"/>
    <property type="project" value="InterPro"/>
</dbReference>
<feature type="domain" description="RNB" evidence="1">
    <location>
        <begin position="459"/>
        <end position="670"/>
    </location>
</feature>
<dbReference type="STRING" id="1382522.W6MS46"/>
<name>W6MS46_9ASCO</name>
<dbReference type="InterPro" id="IPR001900">
    <property type="entry name" value="RNase_II/R"/>
</dbReference>
<reference evidence="2" key="2">
    <citation type="submission" date="2014-02" db="EMBL/GenBank/DDBJ databases">
        <title>Complete DNA sequence of /Kuraishia capsulata/ illustrates novel genomic features among budding yeasts (/Saccharomycotina/).</title>
        <authorList>
            <person name="Morales L."/>
            <person name="Noel B."/>
            <person name="Porcel B."/>
            <person name="Marcet-Houben M."/>
            <person name="Hullo M-F."/>
            <person name="Sacerdot C."/>
            <person name="Tekaia F."/>
            <person name="Leh-Louis V."/>
            <person name="Despons L."/>
            <person name="Khanna V."/>
            <person name="Aury J-M."/>
            <person name="Barbe V."/>
            <person name="Couloux A."/>
            <person name="Labadie K."/>
            <person name="Pelletier E."/>
            <person name="Souciet J-L."/>
            <person name="Boekhout T."/>
            <person name="Gabaldon T."/>
            <person name="Wincker P."/>
            <person name="Dujon B."/>
        </authorList>
    </citation>
    <scope>NUCLEOTIDE SEQUENCE</scope>
    <source>
        <strain evidence="2">CBS 1993</strain>
    </source>
</reference>
<keyword evidence="3" id="KW-1185">Reference proteome</keyword>
<dbReference type="AlphaFoldDB" id="W6MS46"/>
<accession>W6MS46</accession>
<dbReference type="GeneID" id="34522599"/>
<protein>
    <recommendedName>
        <fullName evidence="1">RNB domain-containing protein</fullName>
    </recommendedName>
</protein>
<dbReference type="EMBL" id="HG793130">
    <property type="protein sequence ID" value="CDK29223.1"/>
    <property type="molecule type" value="Genomic_DNA"/>
</dbReference>
<dbReference type="Pfam" id="PF00773">
    <property type="entry name" value="RNB"/>
    <property type="match status" value="1"/>
</dbReference>
<evidence type="ECO:0000313" key="2">
    <source>
        <dbReference type="EMBL" id="CDK29223.1"/>
    </source>
</evidence>
<dbReference type="Proteomes" id="UP000019384">
    <property type="component" value="Unassembled WGS sequence"/>
</dbReference>
<dbReference type="GO" id="GO:0003723">
    <property type="term" value="F:RNA binding"/>
    <property type="evidence" value="ECO:0007669"/>
    <property type="project" value="InterPro"/>
</dbReference>
<dbReference type="HOGENOM" id="CLU_310497_0_0_1"/>
<gene>
    <name evidence="2" type="ORF">KUCA_T00005211001</name>
</gene>
<sequence>MLGGLCRATFFDSRPWCLWPRNLRGRLITIPSRAAHSDGFFKANKVKQATSDEKTAVEALIRRPGILNLQSYYEEVLERAPANRARFRGFSIMNKNCKRSFEQLDQLSVCEPVLGSFVEARNSAGEVVCGIVTSVAFGRFQKDLDSIEIITPDAGFELIRPSTISFHIYALFSSDEIAKRVEQADPRGFRLLKQGIVEFIDQTQSLVKETNPIAVYSAPLVSNKNRMISPKLGEVARFLDQMYIDKTFSPYKHYFGAHLMMNNNPHLWKVSSKPMFLAPGEFSDRLTLYQSLPLTLMKSIGKARSLNSEKLQRFRDSLQSALTMDKESPEYIEMVNRLGSDYFGHMIDLLRYYVAYPHPNLEDDVTSIVGVKMSPTMIQQMLRSSGFFSRMDKTPLSDLYLRDQNSLVFTPELSSAEIDYFKHVRAFLRAENALTSCKDLKVIGFKSRKMEKLDLPSHTDLAISVEDLGMNKWKLNVHVPDVASFYSPRSDRLSHIKWGYLKDFETYDGDSFFFSKQIVRDMSFKEGGPPKECMTLSVIFDPESSTPWIQPDVEIRPDVIESLTIVDANDLQSAYEKTSRISKLFAHSSQSEETLMKLRMIMESHRRHRQDQGWLNVNMSEILSSKDEYLDKVFEDHKEQLGLLTGELAAFFAHKEAVPLLHSSQEKVSIVEQDGETDGIQIRSGTPFVPSYTATSYDHFLLDGGFSGPISITSYVAALRLLNVPEFGLMDTKKPLKPLISLGLHYGYSEFAKPMRSYESLLNQYQLLKIAHRSYMSQHHEFKHNYLYYTGHLSDAPSKLPGIADLGQGQWAVSFSRRQAANYITRESRRFHVLQGLEGQLDLKFAAEAQRILPQTPADSLDLTFFKCFILESESYPKLAKGYCVNLGIEVEILLSPGPEVVIGDRLICSEIIYLNAIENRIVLR</sequence>
<dbReference type="InterPro" id="IPR012340">
    <property type="entry name" value="NA-bd_OB-fold"/>
</dbReference>
<dbReference type="OrthoDB" id="1865897at2759"/>
<reference evidence="2" key="1">
    <citation type="submission" date="2013-12" db="EMBL/GenBank/DDBJ databases">
        <authorList>
            <person name="Genoscope - CEA"/>
        </authorList>
    </citation>
    <scope>NUCLEOTIDE SEQUENCE</scope>
    <source>
        <strain evidence="2">CBS 1993</strain>
    </source>
</reference>
<evidence type="ECO:0000259" key="1">
    <source>
        <dbReference type="Pfam" id="PF00773"/>
    </source>
</evidence>